<organism evidence="2">
    <name type="scientific">viral metagenome</name>
    <dbReference type="NCBI Taxonomy" id="1070528"/>
    <lineage>
        <taxon>unclassified sequences</taxon>
        <taxon>metagenomes</taxon>
        <taxon>organismal metagenomes</taxon>
    </lineage>
</organism>
<sequence length="111" mass="12972">MTVTKQSYNADLAKRQNEINQWDAGNKLDTLFVYQQILIVLCAIIIMTYLFKRGFLSSTAFWSLTAILVLIVVFTIVNRAQYTYLIRDTRYWDKRQFPVNMTPIPSVKICP</sequence>
<protein>
    <submittedName>
        <fullName evidence="2">Uncharacterized protein</fullName>
    </submittedName>
</protein>
<dbReference type="EMBL" id="MN740783">
    <property type="protein sequence ID" value="QHU11409.1"/>
    <property type="molecule type" value="Genomic_DNA"/>
</dbReference>
<evidence type="ECO:0000313" key="2">
    <source>
        <dbReference type="EMBL" id="QHU11409.1"/>
    </source>
</evidence>
<name>A0A6C0K133_9ZZZZ</name>
<feature type="transmembrane region" description="Helical" evidence="1">
    <location>
        <begin position="57"/>
        <end position="77"/>
    </location>
</feature>
<reference evidence="2" key="1">
    <citation type="journal article" date="2020" name="Nature">
        <title>Giant virus diversity and host interactions through global metagenomics.</title>
        <authorList>
            <person name="Schulz F."/>
            <person name="Roux S."/>
            <person name="Paez-Espino D."/>
            <person name="Jungbluth S."/>
            <person name="Walsh D.A."/>
            <person name="Denef V.J."/>
            <person name="McMahon K.D."/>
            <person name="Konstantinidis K.T."/>
            <person name="Eloe-Fadrosh E.A."/>
            <person name="Kyrpides N.C."/>
            <person name="Woyke T."/>
        </authorList>
    </citation>
    <scope>NUCLEOTIDE SEQUENCE</scope>
    <source>
        <strain evidence="2">GVMAG-S-1101165-84</strain>
    </source>
</reference>
<dbReference type="AlphaFoldDB" id="A0A6C0K133"/>
<keyword evidence="1" id="KW-0472">Membrane</keyword>
<accession>A0A6C0K133</accession>
<keyword evidence="1" id="KW-0812">Transmembrane</keyword>
<keyword evidence="1" id="KW-1133">Transmembrane helix</keyword>
<evidence type="ECO:0000256" key="1">
    <source>
        <dbReference type="SAM" id="Phobius"/>
    </source>
</evidence>
<proteinExistence type="predicted"/>
<feature type="transmembrane region" description="Helical" evidence="1">
    <location>
        <begin position="31"/>
        <end position="51"/>
    </location>
</feature>